<sequence>MKSLLFLVLLCLFRINKLGICLEEEARKANNGVGRPGFTSVTSFGAIGDGKTDDTKAFLKAWEAVCKGGSRGNTKILVPQWKTFMLKPLAFVGPCTSSSISFMIKGNLVAPSYTWYAGRYPTWINFDSINGLVVTGGGTIDGRGSLWWGNVNKRPSAMNFNNCNGLRISNLRHLNSPRSHVGLSCSKNIEVSGLRMTAPGDSPNTDGIDISNCKKVNIHGSVIATGDDCIAINSGSSDINITGIFCGPGHGISVGSLGLNGDFATVEEVRVKNCTFTNTQNGVRIKTYQNGSGYARKISFMDINMVASENPIIIDQSYHNGRTNRGKGKSSNKYQNCHFAKPKSQTGNGKGVKVSDVRYTRIHGSSASDQAITLNCDADLGCVGIVMDNVNMNSSTTGHKVFASCKNADGSFYDSKVTCLKKYYHL</sequence>
<keyword evidence="5 9" id="KW-0378">Hydrolase</keyword>
<dbReference type="InterPro" id="IPR006626">
    <property type="entry name" value="PbH1"/>
</dbReference>
<evidence type="ECO:0000256" key="9">
    <source>
        <dbReference type="RuleBase" id="RU361169"/>
    </source>
</evidence>
<feature type="chain" id="PRO_5047198728" evidence="10">
    <location>
        <begin position="20"/>
        <end position="426"/>
    </location>
</feature>
<dbReference type="InterPro" id="IPR000743">
    <property type="entry name" value="Glyco_hydro_28"/>
</dbReference>
<feature type="signal peptide" evidence="10">
    <location>
        <begin position="1"/>
        <end position="19"/>
    </location>
</feature>
<dbReference type="InterPro" id="IPR011050">
    <property type="entry name" value="Pectin_lyase_fold/virulence"/>
</dbReference>
<keyword evidence="11" id="KW-1185">Reference proteome</keyword>
<accession>A0ABM0TCE2</accession>
<gene>
    <name evidence="12" type="primary">LOC104709181</name>
</gene>
<dbReference type="SUPFAM" id="SSF51126">
    <property type="entry name" value="Pectin lyase-like"/>
    <property type="match status" value="1"/>
</dbReference>
<keyword evidence="4" id="KW-0964">Secreted</keyword>
<evidence type="ECO:0000256" key="2">
    <source>
        <dbReference type="ARBA" id="ARBA00008834"/>
    </source>
</evidence>
<comment type="similarity">
    <text evidence="2 9">Belongs to the glycosyl hydrolase 28 family.</text>
</comment>
<dbReference type="PANTHER" id="PTHR31375">
    <property type="match status" value="1"/>
</dbReference>
<evidence type="ECO:0000256" key="7">
    <source>
        <dbReference type="ARBA" id="ARBA00023316"/>
    </source>
</evidence>
<evidence type="ECO:0000313" key="12">
    <source>
        <dbReference type="RefSeq" id="XP_010424136.1"/>
    </source>
</evidence>
<keyword evidence="3" id="KW-0134">Cell wall</keyword>
<organism evidence="11 12">
    <name type="scientific">Camelina sativa</name>
    <name type="common">False flax</name>
    <name type="synonym">Myagrum sativum</name>
    <dbReference type="NCBI Taxonomy" id="90675"/>
    <lineage>
        <taxon>Eukaryota</taxon>
        <taxon>Viridiplantae</taxon>
        <taxon>Streptophyta</taxon>
        <taxon>Embryophyta</taxon>
        <taxon>Tracheophyta</taxon>
        <taxon>Spermatophyta</taxon>
        <taxon>Magnoliopsida</taxon>
        <taxon>eudicotyledons</taxon>
        <taxon>Gunneridae</taxon>
        <taxon>Pentapetalae</taxon>
        <taxon>rosids</taxon>
        <taxon>malvids</taxon>
        <taxon>Brassicales</taxon>
        <taxon>Brassicaceae</taxon>
        <taxon>Camelineae</taxon>
        <taxon>Camelina</taxon>
    </lineage>
</organism>
<keyword evidence="6 9" id="KW-0326">Glycosidase</keyword>
<evidence type="ECO:0000256" key="6">
    <source>
        <dbReference type="ARBA" id="ARBA00023295"/>
    </source>
</evidence>
<dbReference type="Gene3D" id="2.160.20.10">
    <property type="entry name" value="Single-stranded right-handed beta-helix, Pectin lyase-like"/>
    <property type="match status" value="1"/>
</dbReference>
<keyword evidence="7" id="KW-0961">Cell wall biogenesis/degradation</keyword>
<dbReference type="RefSeq" id="XP_010424136.1">
    <property type="nucleotide sequence ID" value="XM_010425834.1"/>
</dbReference>
<name>A0ABM0TCE2_CAMSA</name>
<dbReference type="PROSITE" id="PS00502">
    <property type="entry name" value="POLYGALACTURONASE"/>
    <property type="match status" value="1"/>
</dbReference>
<keyword evidence="10" id="KW-0732">Signal</keyword>
<dbReference type="InterPro" id="IPR012334">
    <property type="entry name" value="Pectin_lyas_fold"/>
</dbReference>
<dbReference type="Proteomes" id="UP000694864">
    <property type="component" value="Chromosome 8"/>
</dbReference>
<reference evidence="12" key="2">
    <citation type="submission" date="2025-08" db="UniProtKB">
        <authorList>
            <consortium name="RefSeq"/>
        </authorList>
    </citation>
    <scope>IDENTIFICATION</scope>
    <source>
        <tissue evidence="12">Leaf</tissue>
    </source>
</reference>
<evidence type="ECO:0000313" key="11">
    <source>
        <dbReference type="Proteomes" id="UP000694864"/>
    </source>
</evidence>
<evidence type="ECO:0000256" key="10">
    <source>
        <dbReference type="SAM" id="SignalP"/>
    </source>
</evidence>
<evidence type="ECO:0000256" key="3">
    <source>
        <dbReference type="ARBA" id="ARBA00022512"/>
    </source>
</evidence>
<dbReference type="SMART" id="SM00710">
    <property type="entry name" value="PbH1"/>
    <property type="match status" value="5"/>
</dbReference>
<dbReference type="Pfam" id="PF00295">
    <property type="entry name" value="Glyco_hydro_28"/>
    <property type="match status" value="2"/>
</dbReference>
<feature type="active site" evidence="8">
    <location>
        <position position="250"/>
    </location>
</feature>
<evidence type="ECO:0000256" key="5">
    <source>
        <dbReference type="ARBA" id="ARBA00022801"/>
    </source>
</evidence>
<protein>
    <submittedName>
        <fullName evidence="12">Probable polygalacturonase At3g15720</fullName>
    </submittedName>
</protein>
<evidence type="ECO:0000256" key="1">
    <source>
        <dbReference type="ARBA" id="ARBA00004191"/>
    </source>
</evidence>
<dbReference type="GeneID" id="104709181"/>
<proteinExistence type="inferred from homology"/>
<evidence type="ECO:0000256" key="8">
    <source>
        <dbReference type="PROSITE-ProRule" id="PRU10052"/>
    </source>
</evidence>
<reference evidence="11" key="1">
    <citation type="journal article" date="2014" name="Nat. Commun.">
        <title>The emerging biofuel crop Camelina sativa retains a highly undifferentiated hexaploid genome structure.</title>
        <authorList>
            <person name="Kagale S."/>
            <person name="Koh C."/>
            <person name="Nixon J."/>
            <person name="Bollina V."/>
            <person name="Clarke W.E."/>
            <person name="Tuteja R."/>
            <person name="Spillane C."/>
            <person name="Robinson S.J."/>
            <person name="Links M.G."/>
            <person name="Clarke C."/>
            <person name="Higgins E.E."/>
            <person name="Huebert T."/>
            <person name="Sharpe A.G."/>
            <person name="Parkin I.A."/>
        </authorList>
    </citation>
    <scope>NUCLEOTIDE SEQUENCE [LARGE SCALE GENOMIC DNA]</scope>
    <source>
        <strain evidence="11">cv. DH55</strain>
    </source>
</reference>
<evidence type="ECO:0000256" key="4">
    <source>
        <dbReference type="ARBA" id="ARBA00022525"/>
    </source>
</evidence>
<comment type="subcellular location">
    <subcellularLocation>
        <location evidence="1">Secreted</location>
        <location evidence="1">Cell wall</location>
    </subcellularLocation>
</comment>